<dbReference type="GO" id="GO:0042910">
    <property type="term" value="F:xenobiotic transmembrane transporter activity"/>
    <property type="evidence" value="ECO:0007669"/>
    <property type="project" value="InterPro"/>
</dbReference>
<dbReference type="RefSeq" id="WP_055245466.1">
    <property type="nucleotide sequence ID" value="NZ_CABIWA010000018.1"/>
</dbReference>
<sequence>MFSDRNLKSLIIPLFLEQLLVTLVGLADTLVVGFVSEAAMSGVSLVNSFNTIFIYLLLLRSPTVQQSLS</sequence>
<evidence type="ECO:0000313" key="3">
    <source>
        <dbReference type="Proteomes" id="UP000095765"/>
    </source>
</evidence>
<reference evidence="2 3" key="1">
    <citation type="submission" date="2015-09" db="EMBL/GenBank/DDBJ databases">
        <authorList>
            <consortium name="Pathogen Informatics"/>
        </authorList>
    </citation>
    <scope>NUCLEOTIDE SEQUENCE [LARGE SCALE GENOMIC DNA]</scope>
    <source>
        <strain evidence="2 3">2789STDY5834939</strain>
    </source>
</reference>
<dbReference type="GO" id="GO:0016020">
    <property type="term" value="C:membrane"/>
    <property type="evidence" value="ECO:0007669"/>
    <property type="project" value="InterPro"/>
</dbReference>
<keyword evidence="1" id="KW-1133">Transmembrane helix</keyword>
<protein>
    <submittedName>
        <fullName evidence="2">MATE family multidrug exporter</fullName>
    </submittedName>
</protein>
<feature type="transmembrane region" description="Helical" evidence="1">
    <location>
        <begin position="38"/>
        <end position="59"/>
    </location>
</feature>
<name>A0A174S0L3_9FIRM</name>
<gene>
    <name evidence="2" type="ORF">ERS852551_02363</name>
</gene>
<dbReference type="Proteomes" id="UP000095765">
    <property type="component" value="Unassembled WGS sequence"/>
</dbReference>
<evidence type="ECO:0000256" key="1">
    <source>
        <dbReference type="SAM" id="Phobius"/>
    </source>
</evidence>
<feature type="transmembrane region" description="Helical" evidence="1">
    <location>
        <begin position="12"/>
        <end position="32"/>
    </location>
</feature>
<keyword evidence="1" id="KW-0812">Transmembrane</keyword>
<dbReference type="EMBL" id="CZBE01000016">
    <property type="protein sequence ID" value="CUP91262.1"/>
    <property type="molecule type" value="Genomic_DNA"/>
</dbReference>
<accession>A0A174S0L3</accession>
<dbReference type="GO" id="GO:0015297">
    <property type="term" value="F:antiporter activity"/>
    <property type="evidence" value="ECO:0007669"/>
    <property type="project" value="InterPro"/>
</dbReference>
<keyword evidence="1" id="KW-0472">Membrane</keyword>
<organism evidence="2 3">
    <name type="scientific">Anaerotruncus colihominis</name>
    <dbReference type="NCBI Taxonomy" id="169435"/>
    <lineage>
        <taxon>Bacteria</taxon>
        <taxon>Bacillati</taxon>
        <taxon>Bacillota</taxon>
        <taxon>Clostridia</taxon>
        <taxon>Eubacteriales</taxon>
        <taxon>Oscillospiraceae</taxon>
        <taxon>Anaerotruncus</taxon>
    </lineage>
</organism>
<dbReference type="InterPro" id="IPR002528">
    <property type="entry name" value="MATE_fam"/>
</dbReference>
<evidence type="ECO:0000313" key="2">
    <source>
        <dbReference type="EMBL" id="CUP91262.1"/>
    </source>
</evidence>
<proteinExistence type="predicted"/>
<dbReference type="AlphaFoldDB" id="A0A174S0L3"/>
<dbReference type="Pfam" id="PF01554">
    <property type="entry name" value="MatE"/>
    <property type="match status" value="1"/>
</dbReference>